<dbReference type="Pfam" id="PF08241">
    <property type="entry name" value="Methyltransf_11"/>
    <property type="match status" value="1"/>
</dbReference>
<gene>
    <name evidence="2" type="ORF">JETT_3862</name>
</gene>
<sequence>MGNIDHTQNNEHAVINEYANLASQYDKHWAFYINATLQETLKRLDIKPTDTVLDIGCGTGALFRLISIKYPSVNLIGIDISKEMLKVACNKQIKTCSLVTGNAQHLPFRSKSFDIVVSCNAFHYLRKPEACLLEIARVLKPQGRIVITDWCDDYIVCRICDLFLRMFNRAHFKMYGLSACERLLQGAGYRNVRVERYKINWLWGLMTAKAQVNHC</sequence>
<dbReference type="AlphaFoldDB" id="A0A533Q5R0"/>
<dbReference type="GO" id="GO:0008757">
    <property type="term" value="F:S-adenosylmethionine-dependent methyltransferase activity"/>
    <property type="evidence" value="ECO:0007669"/>
    <property type="project" value="InterPro"/>
</dbReference>
<dbReference type="PANTHER" id="PTHR43591">
    <property type="entry name" value="METHYLTRANSFERASE"/>
    <property type="match status" value="1"/>
</dbReference>
<dbReference type="Proteomes" id="UP000319783">
    <property type="component" value="Unassembled WGS sequence"/>
</dbReference>
<evidence type="ECO:0000313" key="2">
    <source>
        <dbReference type="EMBL" id="TLD39874.1"/>
    </source>
</evidence>
<name>A0A533Q5R0_9BACT</name>
<reference evidence="2 3" key="1">
    <citation type="submission" date="2019-04" db="EMBL/GenBank/DDBJ databases">
        <title>Genome of a novel bacterium Candidatus Jettenia ecosi reconstructed from metagenome of an anammox bioreactor.</title>
        <authorList>
            <person name="Mardanov A.V."/>
            <person name="Beletsky A.V."/>
            <person name="Ravin N.V."/>
            <person name="Botchkova E.A."/>
            <person name="Litti Y.V."/>
            <person name="Nozhevnikova A.N."/>
        </authorList>
    </citation>
    <scope>NUCLEOTIDE SEQUENCE [LARGE SCALE GENOMIC DNA]</scope>
    <source>
        <strain evidence="2">J2</strain>
    </source>
</reference>
<accession>A0A533Q5R0</accession>
<dbReference type="EMBL" id="SULG01000175">
    <property type="protein sequence ID" value="TLD39874.1"/>
    <property type="molecule type" value="Genomic_DNA"/>
</dbReference>
<keyword evidence="2" id="KW-0489">Methyltransferase</keyword>
<feature type="domain" description="Methyltransferase type 11" evidence="1">
    <location>
        <begin position="53"/>
        <end position="147"/>
    </location>
</feature>
<dbReference type="InterPro" id="IPR029063">
    <property type="entry name" value="SAM-dependent_MTases_sf"/>
</dbReference>
<evidence type="ECO:0000259" key="1">
    <source>
        <dbReference type="Pfam" id="PF08241"/>
    </source>
</evidence>
<organism evidence="2 3">
    <name type="scientific">Candidatus Jettenia ecosi</name>
    <dbReference type="NCBI Taxonomy" id="2494326"/>
    <lineage>
        <taxon>Bacteria</taxon>
        <taxon>Pseudomonadati</taxon>
        <taxon>Planctomycetota</taxon>
        <taxon>Candidatus Brocadiia</taxon>
        <taxon>Candidatus Brocadiales</taxon>
        <taxon>Candidatus Brocadiaceae</taxon>
        <taxon>Candidatus Jettenia</taxon>
    </lineage>
</organism>
<keyword evidence="2" id="KW-0808">Transferase</keyword>
<dbReference type="PANTHER" id="PTHR43591:SF24">
    <property type="entry name" value="2-METHOXY-6-POLYPRENYL-1,4-BENZOQUINOL METHYLASE, MITOCHONDRIAL"/>
    <property type="match status" value="1"/>
</dbReference>
<dbReference type="GO" id="GO:0032259">
    <property type="term" value="P:methylation"/>
    <property type="evidence" value="ECO:0007669"/>
    <property type="project" value="UniProtKB-KW"/>
</dbReference>
<comment type="caution">
    <text evidence="2">The sequence shown here is derived from an EMBL/GenBank/DDBJ whole genome shotgun (WGS) entry which is preliminary data.</text>
</comment>
<evidence type="ECO:0000313" key="3">
    <source>
        <dbReference type="Proteomes" id="UP000319783"/>
    </source>
</evidence>
<dbReference type="SUPFAM" id="SSF53335">
    <property type="entry name" value="S-adenosyl-L-methionine-dependent methyltransferases"/>
    <property type="match status" value="1"/>
</dbReference>
<dbReference type="CDD" id="cd02440">
    <property type="entry name" value="AdoMet_MTases"/>
    <property type="match status" value="1"/>
</dbReference>
<protein>
    <submittedName>
        <fullName evidence="2">SAM-dependent methyltransferase</fullName>
    </submittedName>
</protein>
<proteinExistence type="predicted"/>
<dbReference type="Gene3D" id="3.40.50.150">
    <property type="entry name" value="Vaccinia Virus protein VP39"/>
    <property type="match status" value="1"/>
</dbReference>
<dbReference type="InterPro" id="IPR013216">
    <property type="entry name" value="Methyltransf_11"/>
</dbReference>